<dbReference type="EMBL" id="UINC01113840">
    <property type="protein sequence ID" value="SVC83724.1"/>
    <property type="molecule type" value="Genomic_DNA"/>
</dbReference>
<name>A0A382QDT5_9ZZZZ</name>
<dbReference type="AlphaFoldDB" id="A0A382QDT5"/>
<organism evidence="1">
    <name type="scientific">marine metagenome</name>
    <dbReference type="NCBI Taxonomy" id="408172"/>
    <lineage>
        <taxon>unclassified sequences</taxon>
        <taxon>metagenomes</taxon>
        <taxon>ecological metagenomes</taxon>
    </lineage>
</organism>
<proteinExistence type="predicted"/>
<feature type="non-terminal residue" evidence="1">
    <location>
        <position position="1"/>
    </location>
</feature>
<accession>A0A382QDT5</accession>
<reference evidence="1" key="1">
    <citation type="submission" date="2018-05" db="EMBL/GenBank/DDBJ databases">
        <authorList>
            <person name="Lanie J.A."/>
            <person name="Ng W.-L."/>
            <person name="Kazmierczak K.M."/>
            <person name="Andrzejewski T.M."/>
            <person name="Davidsen T.M."/>
            <person name="Wayne K.J."/>
            <person name="Tettelin H."/>
            <person name="Glass J.I."/>
            <person name="Rusch D."/>
            <person name="Podicherti R."/>
            <person name="Tsui H.-C.T."/>
            <person name="Winkler M.E."/>
        </authorList>
    </citation>
    <scope>NUCLEOTIDE SEQUENCE</scope>
</reference>
<evidence type="ECO:0000313" key="1">
    <source>
        <dbReference type="EMBL" id="SVC83724.1"/>
    </source>
</evidence>
<gene>
    <name evidence="1" type="ORF">METZ01_LOCUS336578</name>
</gene>
<sequence length="116" mass="12628">QAFKLCSSGCPICVGMSNIVPHHARGALTQRDVLDLVLDLTSAEGYVSLDGGATSLDEIWGVPDQNIAYEYDHPGGRGFSLHDVHVNIPSVLSLHGTREEPDSFRPLVRTREEMQG</sequence>
<protein>
    <submittedName>
        <fullName evidence="1">Uncharacterized protein</fullName>
    </submittedName>
</protein>